<feature type="compositionally biased region" description="Acidic residues" evidence="8">
    <location>
        <begin position="144"/>
        <end position="156"/>
    </location>
</feature>
<dbReference type="GO" id="GO:0034457">
    <property type="term" value="C:Mpp10 complex"/>
    <property type="evidence" value="ECO:0007669"/>
    <property type="project" value="UniProtKB-UniRule"/>
</dbReference>
<evidence type="ECO:0000256" key="7">
    <source>
        <dbReference type="PIRNR" id="PIRNR017300"/>
    </source>
</evidence>
<feature type="compositionally biased region" description="Acidic residues" evidence="8">
    <location>
        <begin position="101"/>
        <end position="116"/>
    </location>
</feature>
<proteinExistence type="inferred from homology"/>
<evidence type="ECO:0000256" key="8">
    <source>
        <dbReference type="SAM" id="MobiDB-lite"/>
    </source>
</evidence>
<evidence type="ECO:0000256" key="4">
    <source>
        <dbReference type="ARBA" id="ARBA00023242"/>
    </source>
</evidence>
<comment type="caution">
    <text evidence="9">The sequence shown here is derived from an EMBL/GenBank/DDBJ whole genome shotgun (WGS) entry which is preliminary data.</text>
</comment>
<dbReference type="EMBL" id="LPNN01000002">
    <property type="protein sequence ID" value="OEJ92025.1"/>
    <property type="molecule type" value="Genomic_DNA"/>
</dbReference>
<comment type="similarity">
    <text evidence="6 7">Belongs to the MPP10 family.</text>
</comment>
<keyword evidence="3 7" id="KW-0698">rRNA processing</keyword>
<keyword evidence="5 7" id="KW-0687">Ribonucleoprotein</keyword>
<feature type="region of interest" description="Disordered" evidence="8">
    <location>
        <begin position="99"/>
        <end position="192"/>
    </location>
</feature>
<feature type="region of interest" description="Disordered" evidence="8">
    <location>
        <begin position="540"/>
        <end position="623"/>
    </location>
</feature>
<feature type="compositionally biased region" description="Acidic residues" evidence="8">
    <location>
        <begin position="431"/>
        <end position="449"/>
    </location>
</feature>
<feature type="compositionally biased region" description="Basic residues" evidence="8">
    <location>
        <begin position="549"/>
        <end position="562"/>
    </location>
</feature>
<feature type="compositionally biased region" description="Basic and acidic residues" evidence="8">
    <location>
        <begin position="563"/>
        <end position="578"/>
    </location>
</feature>
<evidence type="ECO:0000256" key="1">
    <source>
        <dbReference type="ARBA" id="ARBA00004604"/>
    </source>
</evidence>
<dbReference type="STRING" id="29833.A0A1E5RZ37"/>
<dbReference type="AlphaFoldDB" id="A0A1E5RZ37"/>
<comment type="function">
    <text evidence="7">Involved in nucleolar processing of pre-18S ribosomal RNA.</text>
</comment>
<dbReference type="PANTHER" id="PTHR17039:SF0">
    <property type="entry name" value="U3 SMALL NUCLEOLAR RIBONUCLEOPROTEIN PROTEIN MPP10"/>
    <property type="match status" value="1"/>
</dbReference>
<protein>
    <recommendedName>
        <fullName evidence="7">U3 small nucleolar ribonucleoprotein protein MPP10</fullName>
    </recommendedName>
</protein>
<dbReference type="InterPro" id="IPR012173">
    <property type="entry name" value="Mpp10"/>
</dbReference>
<evidence type="ECO:0000256" key="2">
    <source>
        <dbReference type="ARBA" id="ARBA00022517"/>
    </source>
</evidence>
<keyword evidence="4 7" id="KW-0539">Nucleus</keyword>
<evidence type="ECO:0000256" key="3">
    <source>
        <dbReference type="ARBA" id="ARBA00022552"/>
    </source>
</evidence>
<dbReference type="GO" id="GO:0032040">
    <property type="term" value="C:small-subunit processome"/>
    <property type="evidence" value="ECO:0007669"/>
    <property type="project" value="TreeGrafter"/>
</dbReference>
<dbReference type="GO" id="GO:0006364">
    <property type="term" value="P:rRNA processing"/>
    <property type="evidence" value="ECO:0007669"/>
    <property type="project" value="UniProtKB-KW"/>
</dbReference>
<evidence type="ECO:0000256" key="6">
    <source>
        <dbReference type="ARBA" id="ARBA00029455"/>
    </source>
</evidence>
<dbReference type="PANTHER" id="PTHR17039">
    <property type="entry name" value="U3 SMALL NUCLEOLAR RIBONUCLEOPROTEIN PROTEIN MPP10"/>
    <property type="match status" value="1"/>
</dbReference>
<feature type="region of interest" description="Disordered" evidence="8">
    <location>
        <begin position="426"/>
        <end position="452"/>
    </location>
</feature>
<reference evidence="10" key="1">
    <citation type="journal article" date="2016" name="Genome Announc.">
        <title>Genome sequences of three species of Hanseniaspora isolated from spontaneous wine fermentations.</title>
        <authorList>
            <person name="Sternes P.R."/>
            <person name="Lee D."/>
            <person name="Kutyna D.R."/>
            <person name="Borneman A.R."/>
        </authorList>
    </citation>
    <scope>NUCLEOTIDE SEQUENCE [LARGE SCALE GENOMIC DNA]</scope>
    <source>
        <strain evidence="10">AWRI3580</strain>
    </source>
</reference>
<feature type="compositionally biased region" description="Basic and acidic residues" evidence="8">
    <location>
        <begin position="271"/>
        <end position="284"/>
    </location>
</feature>
<feature type="compositionally biased region" description="Basic residues" evidence="8">
    <location>
        <begin position="251"/>
        <end position="261"/>
    </location>
</feature>
<sequence>MSPKSIHDIIVSKETSQNATSLLNLLASEGLENTNKDAIKNLIDDLLTTQKDIFENKSPIDSLIVDGLDVNQIFEQYNIILQVLSPKLLNDIKELSSVLEANDEDSEEEYESEEESELRSEQPENENEDESDEEAHIDEHINDPSEEVSENDEEEFYSANDSVNSEAEEEEVKAENDNESVSGDEEKDKFFDAQSFLKQLDDAEERGIDLLDNENESDSEDIDYFGDIPSEEDEEADYYNDFFDKPEEKPKSKKEKPSKKKLLSDDLSDNEIDKMMNNVRKDLFSDEESEYSDEDEEQVSGATEGNQTKILSSHERQQLEIQRQIQQLEEKAVEDKHWGMKGESNAKNRPKDALVEEEVELEFESNAKSVPVITSEIVESIEEIIKKRIKEMQFDDLEKRIINTNMKPRRTREEVSQVKSKVSLADQYKEADDEAAVDRDLDEFEESEELKEKHKEIDTLFDDVMYTLNALSSAHFTPKPVKSGLEVKLETSAITMEDQQPLIQSAESSLAPQEIYKNSGSNKLREDDVVLKNGLTVNKNELTKEERQRMRRSVKRKRSKLMKQKDESNTHKKSKVEESIDVLKNNSKHITVVGKDGKSTDSKGKAKKQNTDENTKFIGSYKL</sequence>
<dbReference type="Proteomes" id="UP000095358">
    <property type="component" value="Unassembled WGS sequence"/>
</dbReference>
<organism evidence="9 10">
    <name type="scientific">Hanseniaspora uvarum</name>
    <name type="common">Yeast</name>
    <name type="synonym">Kloeckera apiculata</name>
    <dbReference type="NCBI Taxonomy" id="29833"/>
    <lineage>
        <taxon>Eukaryota</taxon>
        <taxon>Fungi</taxon>
        <taxon>Dikarya</taxon>
        <taxon>Ascomycota</taxon>
        <taxon>Saccharomycotina</taxon>
        <taxon>Saccharomycetes</taxon>
        <taxon>Saccharomycodales</taxon>
        <taxon>Saccharomycodaceae</taxon>
        <taxon>Hanseniaspora</taxon>
    </lineage>
</organism>
<feature type="compositionally biased region" description="Acidic residues" evidence="8">
    <location>
        <begin position="285"/>
        <end position="298"/>
    </location>
</feature>
<gene>
    <name evidence="9" type="ORF">AWRI3580_g905</name>
</gene>
<dbReference type="OrthoDB" id="445326at2759"/>
<evidence type="ECO:0000313" key="10">
    <source>
        <dbReference type="Proteomes" id="UP000095358"/>
    </source>
</evidence>
<keyword evidence="10" id="KW-1185">Reference proteome</keyword>
<dbReference type="PIRSF" id="PIRSF017300">
    <property type="entry name" value="snoRNP_Mpp10"/>
    <property type="match status" value="1"/>
</dbReference>
<feature type="compositionally biased region" description="Acidic residues" evidence="8">
    <location>
        <begin position="123"/>
        <end position="136"/>
    </location>
</feature>
<keyword evidence="2 7" id="KW-0690">Ribosome biogenesis</keyword>
<dbReference type="GO" id="GO:0005732">
    <property type="term" value="C:sno(s)RNA-containing ribonucleoprotein complex"/>
    <property type="evidence" value="ECO:0007669"/>
    <property type="project" value="UniProtKB-UniRule"/>
</dbReference>
<evidence type="ECO:0000313" key="9">
    <source>
        <dbReference type="EMBL" id="OEJ92025.1"/>
    </source>
</evidence>
<dbReference type="VEuPathDB" id="FungiDB:AWRI3580_g905"/>
<feature type="compositionally biased region" description="Polar residues" evidence="8">
    <location>
        <begin position="300"/>
        <end position="311"/>
    </location>
</feature>
<feature type="region of interest" description="Disordered" evidence="8">
    <location>
        <begin position="332"/>
        <end position="353"/>
    </location>
</feature>
<feature type="compositionally biased region" description="Basic and acidic residues" evidence="8">
    <location>
        <begin position="595"/>
        <end position="615"/>
    </location>
</feature>
<feature type="compositionally biased region" description="Acidic residues" evidence="8">
    <location>
        <begin position="211"/>
        <end position="238"/>
    </location>
</feature>
<name>A0A1E5RZ37_HANUV</name>
<accession>A0A1E5RZ37</accession>
<comment type="subcellular location">
    <subcellularLocation>
        <location evidence="1 7">Nucleus</location>
        <location evidence="1 7">Nucleolus</location>
    </subcellularLocation>
</comment>
<evidence type="ECO:0000256" key="5">
    <source>
        <dbReference type="ARBA" id="ARBA00023274"/>
    </source>
</evidence>
<dbReference type="Pfam" id="PF04006">
    <property type="entry name" value="Mpp10"/>
    <property type="match status" value="1"/>
</dbReference>
<feature type="region of interest" description="Disordered" evidence="8">
    <location>
        <begin position="205"/>
        <end position="317"/>
    </location>
</feature>